<evidence type="ECO:0000313" key="2">
    <source>
        <dbReference type="EMBL" id="KNZ57283.1"/>
    </source>
</evidence>
<feature type="transmembrane region" description="Helical" evidence="1">
    <location>
        <begin position="333"/>
        <end position="356"/>
    </location>
</feature>
<keyword evidence="1" id="KW-1133">Transmembrane helix</keyword>
<accession>A0A0L6V948</accession>
<evidence type="ECO:0000313" key="3">
    <source>
        <dbReference type="Proteomes" id="UP000037035"/>
    </source>
</evidence>
<dbReference type="VEuPathDB" id="FungiDB:VP01_2194g1"/>
<proteinExistence type="predicted"/>
<keyword evidence="3" id="KW-1185">Reference proteome</keyword>
<name>A0A0L6V948_9BASI</name>
<gene>
    <name evidence="2" type="ORF">VP01_2194g1</name>
</gene>
<keyword evidence="1" id="KW-0812">Transmembrane</keyword>
<organism evidence="2 3">
    <name type="scientific">Puccinia sorghi</name>
    <dbReference type="NCBI Taxonomy" id="27349"/>
    <lineage>
        <taxon>Eukaryota</taxon>
        <taxon>Fungi</taxon>
        <taxon>Dikarya</taxon>
        <taxon>Basidiomycota</taxon>
        <taxon>Pucciniomycotina</taxon>
        <taxon>Pucciniomycetes</taxon>
        <taxon>Pucciniales</taxon>
        <taxon>Pucciniaceae</taxon>
        <taxon>Puccinia</taxon>
    </lineage>
</organism>
<dbReference type="AlphaFoldDB" id="A0A0L6V948"/>
<feature type="transmembrane region" description="Helical" evidence="1">
    <location>
        <begin position="152"/>
        <end position="170"/>
    </location>
</feature>
<dbReference type="Proteomes" id="UP000037035">
    <property type="component" value="Unassembled WGS sequence"/>
</dbReference>
<keyword evidence="1" id="KW-0472">Membrane</keyword>
<evidence type="ECO:0000256" key="1">
    <source>
        <dbReference type="SAM" id="Phobius"/>
    </source>
</evidence>
<comment type="caution">
    <text evidence="2">The sequence shown here is derived from an EMBL/GenBank/DDBJ whole genome shotgun (WGS) entry which is preliminary data.</text>
</comment>
<feature type="transmembrane region" description="Helical" evidence="1">
    <location>
        <begin position="176"/>
        <end position="198"/>
    </location>
</feature>
<reference evidence="2 3" key="1">
    <citation type="submission" date="2015-08" db="EMBL/GenBank/DDBJ databases">
        <title>Next Generation Sequencing and Analysis of the Genome of Puccinia sorghi L Schw, the Causal Agent of Maize Common Rust.</title>
        <authorList>
            <person name="Rochi L."/>
            <person name="Burguener G."/>
            <person name="Darino M."/>
            <person name="Turjanski A."/>
            <person name="Kreff E."/>
            <person name="Dieguez M.J."/>
            <person name="Sacco F."/>
        </authorList>
    </citation>
    <scope>NUCLEOTIDE SEQUENCE [LARGE SCALE GENOMIC DNA]</scope>
    <source>
        <strain evidence="2 3">RO10H11247</strain>
    </source>
</reference>
<sequence>MDDEEKRKGSLAELTCPTETNKFVLTPGKSPTQTHRGLVIDKLLPVIILVHNGTFNTILNPHVIKFCHFFSSAQIGLKQLKLMTQVLYENFMFQGVKSCVKCPNVCSSQNKSHILPVSARGFFGRGPHFLLKNPHGNELVATFLKSTGQFSFLNFLISFSIFFVSFSSLSQLFPSYWLLIVPHIVCFLSTSLWLRWLIACTPGDHLWHLPGMSLRRGVSIGLVVGVLNCSGSNWCDTSLNIIMSSSVRLTNGRYITTQHKNIKKKHNNRTIKIFNYNIKKEMKNISIRKYLAQKEKQKKLGALQKSYLEFSKRKNRSVTEPISTTSNQAEEKFLCSLGPFLLVYHLYLPLLNYLLFPFVKLPKNALIQLNHPVKYLNECFPQVFVSYFDPRNNIPLATNATNKYGLIIFIIEKKRQK</sequence>
<protein>
    <submittedName>
        <fullName evidence="2">Uncharacterized protein</fullName>
    </submittedName>
</protein>
<dbReference type="EMBL" id="LAVV01007052">
    <property type="protein sequence ID" value="KNZ57283.1"/>
    <property type="molecule type" value="Genomic_DNA"/>
</dbReference>